<name>A0ABT0UTG8_9ACTN</name>
<proteinExistence type="predicted"/>
<dbReference type="Proteomes" id="UP001431429">
    <property type="component" value="Unassembled WGS sequence"/>
</dbReference>
<dbReference type="InterPro" id="IPR002878">
    <property type="entry name" value="ChsH2_C"/>
</dbReference>
<feature type="domain" description="ChsH2 rubredoxin-like zinc ribbon" evidence="2">
    <location>
        <begin position="23"/>
        <end position="52"/>
    </location>
</feature>
<organism evidence="3 4">
    <name type="scientific">Streptomyces albipurpureus</name>
    <dbReference type="NCBI Taxonomy" id="2897419"/>
    <lineage>
        <taxon>Bacteria</taxon>
        <taxon>Bacillati</taxon>
        <taxon>Actinomycetota</taxon>
        <taxon>Actinomycetes</taxon>
        <taxon>Kitasatosporales</taxon>
        <taxon>Streptomycetaceae</taxon>
        <taxon>Streptomyces</taxon>
    </lineage>
</organism>
<comment type="caution">
    <text evidence="3">The sequence shown here is derived from an EMBL/GenBank/DDBJ whole genome shotgun (WGS) entry which is preliminary data.</text>
</comment>
<reference evidence="3" key="1">
    <citation type="submission" date="2022-06" db="EMBL/GenBank/DDBJ databases">
        <title>Genome public.</title>
        <authorList>
            <person name="Sun Q."/>
        </authorList>
    </citation>
    <scope>NUCLEOTIDE SEQUENCE</scope>
    <source>
        <strain evidence="3">CWNU-1</strain>
    </source>
</reference>
<evidence type="ECO:0000259" key="2">
    <source>
        <dbReference type="Pfam" id="PF12172"/>
    </source>
</evidence>
<dbReference type="PANTHER" id="PTHR34075">
    <property type="entry name" value="BLR3430 PROTEIN"/>
    <property type="match status" value="1"/>
</dbReference>
<evidence type="ECO:0000313" key="3">
    <source>
        <dbReference type="EMBL" id="MCM2391879.1"/>
    </source>
</evidence>
<dbReference type="Gene3D" id="6.10.30.10">
    <property type="match status" value="1"/>
</dbReference>
<feature type="domain" description="ChsH2 C-terminal OB-fold" evidence="1">
    <location>
        <begin position="56"/>
        <end position="119"/>
    </location>
</feature>
<dbReference type="RefSeq" id="WP_250922209.1">
    <property type="nucleotide sequence ID" value="NZ_JAMQAW010000034.1"/>
</dbReference>
<gene>
    <name evidence="3" type="ORF">NBG84_26940</name>
</gene>
<keyword evidence="4" id="KW-1185">Reference proteome</keyword>
<dbReference type="SUPFAM" id="SSF50249">
    <property type="entry name" value="Nucleic acid-binding proteins"/>
    <property type="match status" value="1"/>
</dbReference>
<dbReference type="PANTHER" id="PTHR34075:SF5">
    <property type="entry name" value="BLR3430 PROTEIN"/>
    <property type="match status" value="1"/>
</dbReference>
<dbReference type="Pfam" id="PF01796">
    <property type="entry name" value="OB_ChsH2_C"/>
    <property type="match status" value="1"/>
</dbReference>
<evidence type="ECO:0000259" key="1">
    <source>
        <dbReference type="Pfam" id="PF01796"/>
    </source>
</evidence>
<accession>A0ABT0UTG8</accession>
<dbReference type="InterPro" id="IPR022002">
    <property type="entry name" value="ChsH2_Znr"/>
</dbReference>
<dbReference type="Pfam" id="PF12172">
    <property type="entry name" value="zf-ChsH2"/>
    <property type="match status" value="1"/>
</dbReference>
<evidence type="ECO:0000313" key="4">
    <source>
        <dbReference type="Proteomes" id="UP001431429"/>
    </source>
</evidence>
<dbReference type="InterPro" id="IPR052513">
    <property type="entry name" value="Thioester_dehydratase-like"/>
</dbReference>
<sequence length="158" mass="17641">MTPPQRPAPQPGIYDTPYWRYTAAGELRLQRCGGCERFRYPPGPVCPDCLAQESSWERLSGAGTLLAWTVFHRQYFPAIEVPYLVGAVRTPEGPILIGNLIDTSAAELSHDMPLRAVFETLPTGRPADADTHTDSPGEGWRLCQWTPLETRPLHKERA</sequence>
<dbReference type="EMBL" id="JAMQAW010000034">
    <property type="protein sequence ID" value="MCM2391879.1"/>
    <property type="molecule type" value="Genomic_DNA"/>
</dbReference>
<dbReference type="InterPro" id="IPR012340">
    <property type="entry name" value="NA-bd_OB-fold"/>
</dbReference>
<protein>
    <submittedName>
        <fullName evidence="3">OB-fold domain-containing protein</fullName>
    </submittedName>
</protein>